<evidence type="ECO:0000256" key="1">
    <source>
        <dbReference type="ARBA" id="ARBA00008668"/>
    </source>
</evidence>
<dbReference type="eggNOG" id="COG2755">
    <property type="taxonomic scope" value="Bacteria"/>
</dbReference>
<dbReference type="InterPro" id="IPR037459">
    <property type="entry name" value="RhgT-like"/>
</dbReference>
<gene>
    <name evidence="3" type="ORF">J416_03101</name>
</gene>
<dbReference type="STRING" id="1308866.J416_03101"/>
<dbReference type="Gene3D" id="3.40.50.1110">
    <property type="entry name" value="SGNH hydrolase"/>
    <property type="match status" value="1"/>
</dbReference>
<keyword evidence="2" id="KW-0378">Hydrolase</keyword>
<comment type="caution">
    <text evidence="3">The sequence shown here is derived from an EMBL/GenBank/DDBJ whole genome shotgun (WGS) entry which is preliminary data.</text>
</comment>
<dbReference type="InterPro" id="IPR036514">
    <property type="entry name" value="SGNH_hydro_sf"/>
</dbReference>
<dbReference type="AlphaFoldDB" id="N4WP49"/>
<comment type="similarity">
    <text evidence="1">Belongs to the 'GDSL' lipolytic enzyme family.</text>
</comment>
<dbReference type="RefSeq" id="WP_003464441.1">
    <property type="nucleotide sequence ID" value="NZ_APML01000012.1"/>
</dbReference>
<reference evidence="3 4" key="1">
    <citation type="submission" date="2013-03" db="EMBL/GenBank/DDBJ databases">
        <title>Draft genome sequence of Gracibacillus halophilus YIM-C55.5, a moderately halophilic and thermophilic organism from the Xiaochaidamu salt lake.</title>
        <authorList>
            <person name="Sugumar T."/>
            <person name="Polireddy D.R."/>
            <person name="Antony A."/>
            <person name="Madhava Y.R."/>
            <person name="Sivakumar N."/>
        </authorList>
    </citation>
    <scope>NUCLEOTIDE SEQUENCE [LARGE SCALE GENOMIC DNA]</scope>
    <source>
        <strain evidence="3 4">YIM-C55.5</strain>
    </source>
</reference>
<dbReference type="InterPro" id="IPR001087">
    <property type="entry name" value="GDSL"/>
</dbReference>
<sequence>MKNKRALYLIGDSTCQTYTEDEAPQAGWGQFLTSYLSKDIDIRNHAIGGRSTKTFIEEGRLDNVLQQLQSDDMVTIQLGHNDSTKIRPHRYTEPYQDYQENLHLFVNEIYKQKATPILITPVARLHYVNGAFLSDFCDYCNAMKEVAAETNTVLIDGMALSLSHFQTIGYERVLPYYMAYVNGEDFTHFTKKGASQIALLISLQLNALIDDH</sequence>
<keyword evidence="4" id="KW-1185">Reference proteome</keyword>
<name>N4WP49_9BACI</name>
<evidence type="ECO:0000313" key="4">
    <source>
        <dbReference type="Proteomes" id="UP000012283"/>
    </source>
</evidence>
<evidence type="ECO:0000313" key="3">
    <source>
        <dbReference type="EMBL" id="ENH97907.1"/>
    </source>
</evidence>
<organism evidence="3 4">
    <name type="scientific">Gracilibacillus halophilus YIM-C55.5</name>
    <dbReference type="NCBI Taxonomy" id="1308866"/>
    <lineage>
        <taxon>Bacteria</taxon>
        <taxon>Bacillati</taxon>
        <taxon>Bacillota</taxon>
        <taxon>Bacilli</taxon>
        <taxon>Bacillales</taxon>
        <taxon>Bacillaceae</taxon>
        <taxon>Gracilibacillus</taxon>
    </lineage>
</organism>
<dbReference type="GO" id="GO:0016788">
    <property type="term" value="F:hydrolase activity, acting on ester bonds"/>
    <property type="evidence" value="ECO:0007669"/>
    <property type="project" value="InterPro"/>
</dbReference>
<dbReference type="EMBL" id="APML01000012">
    <property type="protein sequence ID" value="ENH97907.1"/>
    <property type="molecule type" value="Genomic_DNA"/>
</dbReference>
<protein>
    <submittedName>
        <fullName evidence="3">Rhamnogalacturonan acetylesterase YesY</fullName>
    </submittedName>
</protein>
<dbReference type="PANTHER" id="PTHR43695">
    <property type="entry name" value="PUTATIVE (AFU_ORTHOLOGUE AFUA_2G17250)-RELATED"/>
    <property type="match status" value="1"/>
</dbReference>
<dbReference type="SUPFAM" id="SSF52266">
    <property type="entry name" value="SGNH hydrolase"/>
    <property type="match status" value="1"/>
</dbReference>
<dbReference type="PANTHER" id="PTHR43695:SF1">
    <property type="entry name" value="RHAMNOGALACTURONAN ACETYLESTERASE"/>
    <property type="match status" value="1"/>
</dbReference>
<dbReference type="Proteomes" id="UP000012283">
    <property type="component" value="Unassembled WGS sequence"/>
</dbReference>
<evidence type="ECO:0000256" key="2">
    <source>
        <dbReference type="ARBA" id="ARBA00022801"/>
    </source>
</evidence>
<dbReference type="OrthoDB" id="9807041at2"/>
<accession>N4WP49</accession>
<dbReference type="PATRIC" id="fig|1308866.3.peg.629"/>
<proteinExistence type="inferred from homology"/>
<dbReference type="Pfam" id="PF00657">
    <property type="entry name" value="Lipase_GDSL"/>
    <property type="match status" value="1"/>
</dbReference>
<dbReference type="CDD" id="cd01821">
    <property type="entry name" value="Rhamnogalacturan_acetylesterase_like"/>
    <property type="match status" value="1"/>
</dbReference>